<dbReference type="RefSeq" id="WP_082647987.1">
    <property type="nucleotide sequence ID" value="NZ_CP011129.1"/>
</dbReference>
<gene>
    <name evidence="3" type="ORF">LA76x_4101</name>
</gene>
<keyword evidence="4" id="KW-1185">Reference proteome</keyword>
<feature type="chain" id="PRO_5006596962" evidence="1">
    <location>
        <begin position="19"/>
        <end position="149"/>
    </location>
</feature>
<protein>
    <submittedName>
        <fullName evidence="3">SnoaL-like domain protein</fullName>
    </submittedName>
</protein>
<dbReference type="EMBL" id="CP011129">
    <property type="protein sequence ID" value="ALN82217.1"/>
    <property type="molecule type" value="Genomic_DNA"/>
</dbReference>
<keyword evidence="1" id="KW-0732">Signal</keyword>
<evidence type="ECO:0000313" key="3">
    <source>
        <dbReference type="EMBL" id="ALN82217.1"/>
    </source>
</evidence>
<sequence>MKRMRALLIALSALSASAAGTAIVAADNAQEVVVRRYVQAWNDADAEAFLAQATADAGAWRRGDDENLPGQPLVAEASPQARSRYYRAAFAKRPHPRVEILGLQSLDDMVVARERVTGTADGKTVDGLTVYQVRNDKICNVWHIKRRSR</sequence>
<dbReference type="PATRIC" id="fig|84531.8.peg.4108"/>
<evidence type="ECO:0000259" key="2">
    <source>
        <dbReference type="Pfam" id="PF12680"/>
    </source>
</evidence>
<dbReference type="eggNOG" id="COG4538">
    <property type="taxonomic scope" value="Bacteria"/>
</dbReference>
<dbReference type="AlphaFoldDB" id="A0A0S2FFC8"/>
<dbReference type="KEGG" id="lab:LA76x_4101"/>
<dbReference type="InterPro" id="IPR032710">
    <property type="entry name" value="NTF2-like_dom_sf"/>
</dbReference>
<dbReference type="SUPFAM" id="SSF54427">
    <property type="entry name" value="NTF2-like"/>
    <property type="match status" value="1"/>
</dbReference>
<name>A0A0S2FFC8_LYSAN</name>
<dbReference type="Proteomes" id="UP000060787">
    <property type="component" value="Chromosome"/>
</dbReference>
<feature type="signal peptide" evidence="1">
    <location>
        <begin position="1"/>
        <end position="18"/>
    </location>
</feature>
<accession>A0A0S2FFC8</accession>
<reference evidence="3 4" key="1">
    <citation type="journal article" date="2015" name="BMC Genomics">
        <title>Comparative genomics and metabolic profiling of the genus Lysobacter.</title>
        <authorList>
            <person name="de Bruijn I."/>
            <person name="Cheng X."/>
            <person name="de Jager V."/>
            <person name="Exposito R.G."/>
            <person name="Watrous J."/>
            <person name="Patel N."/>
            <person name="Postma J."/>
            <person name="Dorrestein P.C."/>
            <person name="Kobayashi D."/>
            <person name="Raaijmakers J.M."/>
        </authorList>
    </citation>
    <scope>NUCLEOTIDE SEQUENCE [LARGE SCALE GENOMIC DNA]</scope>
    <source>
        <strain evidence="3 4">76</strain>
    </source>
</reference>
<dbReference type="STRING" id="84531.LA76x_4101"/>
<evidence type="ECO:0000313" key="4">
    <source>
        <dbReference type="Proteomes" id="UP000060787"/>
    </source>
</evidence>
<organism evidence="3 4">
    <name type="scientific">Lysobacter antibioticus</name>
    <dbReference type="NCBI Taxonomy" id="84531"/>
    <lineage>
        <taxon>Bacteria</taxon>
        <taxon>Pseudomonadati</taxon>
        <taxon>Pseudomonadota</taxon>
        <taxon>Gammaproteobacteria</taxon>
        <taxon>Lysobacterales</taxon>
        <taxon>Lysobacteraceae</taxon>
        <taxon>Lysobacter</taxon>
    </lineage>
</organism>
<dbReference type="Gene3D" id="3.10.450.50">
    <property type="match status" value="1"/>
</dbReference>
<feature type="domain" description="SnoaL-like" evidence="2">
    <location>
        <begin position="34"/>
        <end position="139"/>
    </location>
</feature>
<proteinExistence type="predicted"/>
<dbReference type="Pfam" id="PF12680">
    <property type="entry name" value="SnoaL_2"/>
    <property type="match status" value="1"/>
</dbReference>
<evidence type="ECO:0000256" key="1">
    <source>
        <dbReference type="SAM" id="SignalP"/>
    </source>
</evidence>
<dbReference type="InterPro" id="IPR037401">
    <property type="entry name" value="SnoaL-like"/>
</dbReference>